<proteinExistence type="predicted"/>
<dbReference type="PANTHER" id="PTHR33266:SF1">
    <property type="entry name" value="F-BOX DOMAIN-CONTAINING PROTEIN"/>
    <property type="match status" value="1"/>
</dbReference>
<keyword evidence="3" id="KW-1185">Reference proteome</keyword>
<feature type="region of interest" description="Disordered" evidence="1">
    <location>
        <begin position="372"/>
        <end position="401"/>
    </location>
</feature>
<sequence>MQSSLSWSGPGKSPVFTIFVSTQLPPSAKFLQAPITETAFDCHPSFPLRIGKWRLNQLGELHFLARFGRPLFWTMLAWDEEGTGLEVLLRDMMGLARMKLIFDNDIYKREHSHTAMLVLLDVLIMIDYEPMGKLVRELEVEMVASHMKTAFSIPQHGRYVISGYPSEPFLAEAATRQDSYFGMARFLMQYLDAGLIDHSRKTEMVVRLLLSGAYMGAVIAEQADEANNQHTDINFSKGCSLLGFLKPYNVASGFTLESAFERAVVRFTHFTKAADCSAITTRSMVASFLRGLAVVRPQNLGAGIDIAIPILLDKDRKISEPSMSGLLIRVQLRDQPGGVDEMGFFPQVSAARQDMRPYMTLVAKVGVEAPRQSPDVNATKSSMGSSVPNVSGVEEDKEDEKDHPRYSIRAYGCTHATWNINVYDSSYYTHILATDDLLANHPRQDATSLDLVHQMLPFWDSKHPARVLGVEQHQVCDDVRPRAAVEVGSYEASMVGLEAEKSSTSGQEVSMMVDESA</sequence>
<name>A0AAD4BL98_BOLED</name>
<comment type="caution">
    <text evidence="2">The sequence shown here is derived from an EMBL/GenBank/DDBJ whole genome shotgun (WGS) entry which is preliminary data.</text>
</comment>
<organism evidence="2 3">
    <name type="scientific">Boletus edulis BED1</name>
    <dbReference type="NCBI Taxonomy" id="1328754"/>
    <lineage>
        <taxon>Eukaryota</taxon>
        <taxon>Fungi</taxon>
        <taxon>Dikarya</taxon>
        <taxon>Basidiomycota</taxon>
        <taxon>Agaricomycotina</taxon>
        <taxon>Agaricomycetes</taxon>
        <taxon>Agaricomycetidae</taxon>
        <taxon>Boletales</taxon>
        <taxon>Boletineae</taxon>
        <taxon>Boletaceae</taxon>
        <taxon>Boletoideae</taxon>
        <taxon>Boletus</taxon>
    </lineage>
</organism>
<dbReference type="EMBL" id="WHUW01000032">
    <property type="protein sequence ID" value="KAF8433728.1"/>
    <property type="molecule type" value="Genomic_DNA"/>
</dbReference>
<feature type="compositionally biased region" description="Polar residues" evidence="1">
    <location>
        <begin position="374"/>
        <end position="389"/>
    </location>
</feature>
<reference evidence="2" key="2">
    <citation type="journal article" date="2020" name="Nat. Commun.">
        <title>Large-scale genome sequencing of mycorrhizal fungi provides insights into the early evolution of symbiotic traits.</title>
        <authorList>
            <person name="Miyauchi S."/>
            <person name="Kiss E."/>
            <person name="Kuo A."/>
            <person name="Drula E."/>
            <person name="Kohler A."/>
            <person name="Sanchez-Garcia M."/>
            <person name="Morin E."/>
            <person name="Andreopoulos B."/>
            <person name="Barry K.W."/>
            <person name="Bonito G."/>
            <person name="Buee M."/>
            <person name="Carver A."/>
            <person name="Chen C."/>
            <person name="Cichocki N."/>
            <person name="Clum A."/>
            <person name="Culley D."/>
            <person name="Crous P.W."/>
            <person name="Fauchery L."/>
            <person name="Girlanda M."/>
            <person name="Hayes R.D."/>
            <person name="Keri Z."/>
            <person name="LaButti K."/>
            <person name="Lipzen A."/>
            <person name="Lombard V."/>
            <person name="Magnuson J."/>
            <person name="Maillard F."/>
            <person name="Murat C."/>
            <person name="Nolan M."/>
            <person name="Ohm R.A."/>
            <person name="Pangilinan J."/>
            <person name="Pereira M.F."/>
            <person name="Perotto S."/>
            <person name="Peter M."/>
            <person name="Pfister S."/>
            <person name="Riley R."/>
            <person name="Sitrit Y."/>
            <person name="Stielow J.B."/>
            <person name="Szollosi G."/>
            <person name="Zifcakova L."/>
            <person name="Stursova M."/>
            <person name="Spatafora J.W."/>
            <person name="Tedersoo L."/>
            <person name="Vaario L.M."/>
            <person name="Yamada A."/>
            <person name="Yan M."/>
            <person name="Wang P."/>
            <person name="Xu J."/>
            <person name="Bruns T."/>
            <person name="Baldrian P."/>
            <person name="Vilgalys R."/>
            <person name="Dunand C."/>
            <person name="Henrissat B."/>
            <person name="Grigoriev I.V."/>
            <person name="Hibbett D."/>
            <person name="Nagy L.G."/>
            <person name="Martin F.M."/>
        </authorList>
    </citation>
    <scope>NUCLEOTIDE SEQUENCE</scope>
    <source>
        <strain evidence="2">BED1</strain>
    </source>
</reference>
<protein>
    <submittedName>
        <fullName evidence="2">Uncharacterized protein</fullName>
    </submittedName>
</protein>
<dbReference type="Proteomes" id="UP001194468">
    <property type="component" value="Unassembled WGS sequence"/>
</dbReference>
<evidence type="ECO:0000313" key="3">
    <source>
        <dbReference type="Proteomes" id="UP001194468"/>
    </source>
</evidence>
<evidence type="ECO:0000313" key="2">
    <source>
        <dbReference type="EMBL" id="KAF8433728.1"/>
    </source>
</evidence>
<dbReference type="AlphaFoldDB" id="A0AAD4BL98"/>
<dbReference type="PANTHER" id="PTHR33266">
    <property type="entry name" value="CHROMOSOME 15, WHOLE GENOME SHOTGUN SEQUENCE"/>
    <property type="match status" value="1"/>
</dbReference>
<gene>
    <name evidence="2" type="ORF">L210DRAFT_3555955</name>
</gene>
<accession>A0AAD4BL98</accession>
<reference evidence="2" key="1">
    <citation type="submission" date="2019-10" db="EMBL/GenBank/DDBJ databases">
        <authorList>
            <consortium name="DOE Joint Genome Institute"/>
            <person name="Kuo A."/>
            <person name="Miyauchi S."/>
            <person name="Kiss E."/>
            <person name="Drula E."/>
            <person name="Kohler A."/>
            <person name="Sanchez-Garcia M."/>
            <person name="Andreopoulos B."/>
            <person name="Barry K.W."/>
            <person name="Bonito G."/>
            <person name="Buee M."/>
            <person name="Carver A."/>
            <person name="Chen C."/>
            <person name="Cichocki N."/>
            <person name="Clum A."/>
            <person name="Culley D."/>
            <person name="Crous P.W."/>
            <person name="Fauchery L."/>
            <person name="Girlanda M."/>
            <person name="Hayes R."/>
            <person name="Keri Z."/>
            <person name="LaButti K."/>
            <person name="Lipzen A."/>
            <person name="Lombard V."/>
            <person name="Magnuson J."/>
            <person name="Maillard F."/>
            <person name="Morin E."/>
            <person name="Murat C."/>
            <person name="Nolan M."/>
            <person name="Ohm R."/>
            <person name="Pangilinan J."/>
            <person name="Pereira M."/>
            <person name="Perotto S."/>
            <person name="Peter M."/>
            <person name="Riley R."/>
            <person name="Sitrit Y."/>
            <person name="Stielow B."/>
            <person name="Szollosi G."/>
            <person name="Zifcakova L."/>
            <person name="Stursova M."/>
            <person name="Spatafora J.W."/>
            <person name="Tedersoo L."/>
            <person name="Vaario L.-M."/>
            <person name="Yamada A."/>
            <person name="Yan M."/>
            <person name="Wang P."/>
            <person name="Xu J."/>
            <person name="Bruns T."/>
            <person name="Baldrian P."/>
            <person name="Vilgalys R."/>
            <person name="Henrissat B."/>
            <person name="Grigoriev I.V."/>
            <person name="Hibbett D."/>
            <person name="Nagy L.G."/>
            <person name="Martin F.M."/>
        </authorList>
    </citation>
    <scope>NUCLEOTIDE SEQUENCE</scope>
    <source>
        <strain evidence="2">BED1</strain>
    </source>
</reference>
<evidence type="ECO:0000256" key="1">
    <source>
        <dbReference type="SAM" id="MobiDB-lite"/>
    </source>
</evidence>